<sequence length="2089" mass="230110">MASVCSLGFHDPPAVSFLVTESLLPPDPSENDYVWQTGIVDDELEAPVDEDVVYTKNCVVWCRAGVVKRVFRLDYEGEDIRHVLFTHFPVGRTGKTEGSRSSLSSGQLSEELGHSSLSGGGLSSRPKGHPLQPETTRLIFNLDVDQPLNNRGRHSNECSRALVVVLKSQAHVFFLAGNRHVIPLPFEVDSVFSTPRGLLFQRKIIEEASNSFPLVPPSSFASSLHQTEYQSSQSFRRSSGKHTVLPVKPSRWIPKPKSYPDLPRVFSLADPHSEMGLVVANYSPRPAYGYQESGRFDALDPADEIVYVSHTNELKGVHKTLAGYPLVLIVTVNTNTGLYTLWTARYRDEERCQINRRRKRSLASGTRSKRRSSHYGMATGTTTPATRPSGIRESFGTARNISGASYAPSYPAEGEADGGDFASQLGQEFGDIGVPLKTSRRVSSLLARADLGTSQDRTTFSDLATANPNNPMIYGGTRQSVGGFSNRGSFGLNPRSSIPAGNASVHSTSSSFLDAPVDKLLEELNSSGEFGGFENMDLRGSVSSLPREMVFMKVESFSSGMAGPRAAFSDWKATERPQVFTLHPDGSEGVKNGDSTVLAVCILDRNTKSLLVVNLKVESVKVSAKSPTHPSQKQKTGKDANRHTLIVQATGIRRGSNAVDVCKVVDGDISRILVLSTTVDHRGELTLQSPWSTPVKVELPSSLMLHEPLEMSLPKSPNRLRDGGLKRVVSDTSLRIVGLGNPSDRGKVDVVDSQGRRHRIQIQMEPNNGLVKKIIAVCRYCLKDSEKAGDGILVGWWEVMKWLRSRSENENDLEWTAIVVVLFAMAVGFIKSETTKSHVKQTRRKAGILRSNSGNQADLESWYSMLDREAGSSSVIAPWMLSSSWGWITEHDSKDADEPFYERRLPNAEQRTLSPIVLPKNSYLIRCANLARGFSRSPQGEAAFGLEGYLPTAVSKNHNTRQTALCTILIGLHLLREEHKLSICDSESSYRQLGMLAPVLAQIGRWLGWNSWTWKDGSYYGTEMASMGRWLFDDSQISRLEVPLETFPPPSIFSFLVDVWRRQPSSIFTLLDVVSAAESSPGKGRLWREAFVLTPRTLALKGFLSELPGQSTAVDKVKLLIRWGLAGNAIESFPEGVSAPLYEAIVHCQINPPTSWSAALMELIDRDDLHMSVNSDDFQRPLPRSSVAFTHDASRDIHHISASALDIDASNSFEVSAEADRISIARLIFREDRRFVEASKLLNQSKPPVAECTPELEWSDSDLLDAQKGLVQLVTLRTLSVPAGRAMFMFSGRTPLLTEKLPIPSFSLQCVIKPSNITISADRSSFSEEKVCWAFFHNGASTGLAISKSSKGIDTSWILFNKPQELTNRHAGFLLALGLNGHLKSLAKWVAFKYLTPKHTMTSIGLLLGLSASYIGTMDTLITRLLSVHVTRMLPQGAAELNLSPLTQTAGIMGIGLLYCNSQHRRMSEVMLSEIENVEHEESTISHEDLRDEGYRLAAGFALGFINLGNGKDLRGLRDMHIVERLLALAVGTKKVDLVHILDRATASATIALAIIFMKTNDKALAAKIDIPDTAVQFDYVRPDIFLLRTLAKHLILWDGILPSHDWIVQSLPSIYRGRYRLSGIRRLCSDDMPFFNIIAGLCFSLGLRFAGSASSQAKDLLLLYLDQFIRLCRLPALNYDSKLARNSVRHCQDIIALSAAAVMAGTGDLALFRRLRSLHGRVDPDTPYGSHMAAHMAIGMLFLGGGCYTLGTSNLAVASLLCALYPLFPTTVLDNKCHLQAFRHLWVLAAEPRCLVPRDVDTRRPVSVAVSLTTKNGVTRETTAPCLLPDLDELAMVKAGGHDHWPLTLDFAGSERLREKFRRGDQSIFLRRNTIHNPSDSSMFASTFLGLSEAQDILPSYNWITISRGLTTRLSNAVTFFLSQRHQAGKSQLPTHHVWDWVFNLSCLQGLDVAERSLVLPPVSLQSRAGYPSDGGSVSPAWLRASAVDMRLTLETSVNDIIGAASGRGSNPDAVRDRVWQLRLLFDWMDSVADQEGKGSAADGLGQDDIMKGVTGNGGLWLRKDFIEEARWKIWGVQIGDSGVMESS</sequence>
<dbReference type="GO" id="GO:0060090">
    <property type="term" value="F:molecular adaptor activity"/>
    <property type="evidence" value="ECO:0007669"/>
    <property type="project" value="TreeGrafter"/>
</dbReference>
<feature type="region of interest" description="Disordered" evidence="6">
    <location>
        <begin position="94"/>
        <end position="130"/>
    </location>
</feature>
<evidence type="ECO:0000256" key="4">
    <source>
        <dbReference type="ARBA" id="ARBA00022776"/>
    </source>
</evidence>
<dbReference type="PANTHER" id="PTHR12827">
    <property type="entry name" value="MEIOTIC CHECKPOINT REGULATOR TSG24 FAMILY MEMBER"/>
    <property type="match status" value="1"/>
</dbReference>
<evidence type="ECO:0000256" key="5">
    <source>
        <dbReference type="ARBA" id="ARBA00023306"/>
    </source>
</evidence>
<feature type="domain" description="Anaphase-promoting complex subunit 1 N-terminal" evidence="7">
    <location>
        <begin position="29"/>
        <end position="822"/>
    </location>
</feature>
<evidence type="ECO:0000313" key="9">
    <source>
        <dbReference type="Proteomes" id="UP000243515"/>
    </source>
</evidence>
<dbReference type="OrthoDB" id="26401at2759"/>
<evidence type="ECO:0000313" key="8">
    <source>
        <dbReference type="EMBL" id="OXV11743.1"/>
    </source>
</evidence>
<dbReference type="GO" id="GO:0007091">
    <property type="term" value="P:metaphase/anaphase transition of mitotic cell cycle"/>
    <property type="evidence" value="ECO:0007669"/>
    <property type="project" value="TreeGrafter"/>
</dbReference>
<organism evidence="8 9">
    <name type="scientific">Elaphomyces granulatus</name>
    <dbReference type="NCBI Taxonomy" id="519963"/>
    <lineage>
        <taxon>Eukaryota</taxon>
        <taxon>Fungi</taxon>
        <taxon>Dikarya</taxon>
        <taxon>Ascomycota</taxon>
        <taxon>Pezizomycotina</taxon>
        <taxon>Eurotiomycetes</taxon>
        <taxon>Eurotiomycetidae</taxon>
        <taxon>Eurotiales</taxon>
        <taxon>Elaphomycetaceae</taxon>
        <taxon>Elaphomyces</taxon>
    </lineage>
</organism>
<evidence type="ECO:0000256" key="1">
    <source>
        <dbReference type="ARBA" id="ARBA00010547"/>
    </source>
</evidence>
<evidence type="ECO:0000256" key="2">
    <source>
        <dbReference type="ARBA" id="ARBA00022618"/>
    </source>
</evidence>
<dbReference type="Pfam" id="PF12859">
    <property type="entry name" value="ANAPC1"/>
    <property type="match status" value="1"/>
</dbReference>
<feature type="compositionally biased region" description="Basic residues" evidence="6">
    <location>
        <begin position="357"/>
        <end position="373"/>
    </location>
</feature>
<name>A0A232M5S5_9EURO</name>
<dbReference type="GO" id="GO:0070979">
    <property type="term" value="P:protein K11-linked ubiquitination"/>
    <property type="evidence" value="ECO:0007669"/>
    <property type="project" value="TreeGrafter"/>
</dbReference>
<keyword evidence="5" id="KW-0131">Cell cycle</keyword>
<proteinExistence type="inferred from homology"/>
<keyword evidence="3" id="KW-0677">Repeat</keyword>
<evidence type="ECO:0000259" key="7">
    <source>
        <dbReference type="Pfam" id="PF12859"/>
    </source>
</evidence>
<gene>
    <name evidence="8" type="ORF">Egran_00497</name>
</gene>
<dbReference type="PANTHER" id="PTHR12827:SF3">
    <property type="entry name" value="ANAPHASE-PROMOTING COMPLEX SUBUNIT 1"/>
    <property type="match status" value="1"/>
</dbReference>
<dbReference type="GO" id="GO:0005680">
    <property type="term" value="C:anaphase-promoting complex"/>
    <property type="evidence" value="ECO:0007669"/>
    <property type="project" value="InterPro"/>
</dbReference>
<dbReference type="InterPro" id="IPR011989">
    <property type="entry name" value="ARM-like"/>
</dbReference>
<dbReference type="InterPro" id="IPR049255">
    <property type="entry name" value="Apc1_N"/>
</dbReference>
<dbReference type="FunFam" id="1.25.10.10:FF:000217">
    <property type="entry name" value="20S cyclosome subunit (APC1/BimE)"/>
    <property type="match status" value="1"/>
</dbReference>
<comment type="caution">
    <text evidence="8">The sequence shown here is derived from an EMBL/GenBank/DDBJ whole genome shotgun (WGS) entry which is preliminary data.</text>
</comment>
<keyword evidence="4" id="KW-0498">Mitosis</keyword>
<dbReference type="InterPro" id="IPR024990">
    <property type="entry name" value="Apc1"/>
</dbReference>
<dbReference type="FunFam" id="1.25.10.10:FF:000400">
    <property type="entry name" value="20S cyclosome subunit (APC1/BimE), putative"/>
    <property type="match status" value="1"/>
</dbReference>
<protein>
    <recommendedName>
        <fullName evidence="7">Anaphase-promoting complex subunit 1 N-terminal domain-containing protein</fullName>
    </recommendedName>
</protein>
<reference evidence="8 9" key="1">
    <citation type="journal article" date="2015" name="Environ. Microbiol.">
        <title>Metagenome sequence of Elaphomyces granulatus from sporocarp tissue reveals Ascomycota ectomycorrhizal fingerprints of genome expansion and a Proteobacteria-rich microbiome.</title>
        <authorList>
            <person name="Quandt C.A."/>
            <person name="Kohler A."/>
            <person name="Hesse C.N."/>
            <person name="Sharpton T.J."/>
            <person name="Martin F."/>
            <person name="Spatafora J.W."/>
        </authorList>
    </citation>
    <scope>NUCLEOTIDE SEQUENCE [LARGE SCALE GENOMIC DNA]</scope>
    <source>
        <strain evidence="8 9">OSC145934</strain>
    </source>
</reference>
<dbReference type="Proteomes" id="UP000243515">
    <property type="component" value="Unassembled WGS sequence"/>
</dbReference>
<accession>A0A232M5S5</accession>
<feature type="region of interest" description="Disordered" evidence="6">
    <location>
        <begin position="357"/>
        <end position="393"/>
    </location>
</feature>
<dbReference type="GO" id="GO:0031145">
    <property type="term" value="P:anaphase-promoting complex-dependent catabolic process"/>
    <property type="evidence" value="ECO:0007669"/>
    <property type="project" value="TreeGrafter"/>
</dbReference>
<feature type="compositionally biased region" description="Low complexity" evidence="6">
    <location>
        <begin position="99"/>
        <end position="117"/>
    </location>
</feature>
<evidence type="ECO:0000256" key="3">
    <source>
        <dbReference type="ARBA" id="ARBA00022737"/>
    </source>
</evidence>
<evidence type="ECO:0000256" key="6">
    <source>
        <dbReference type="SAM" id="MobiDB-lite"/>
    </source>
</evidence>
<comment type="similarity">
    <text evidence="1">Belongs to the APC1 family.</text>
</comment>
<keyword evidence="2" id="KW-0132">Cell division</keyword>
<keyword evidence="9" id="KW-1185">Reference proteome</keyword>
<dbReference type="GO" id="GO:0051301">
    <property type="term" value="P:cell division"/>
    <property type="evidence" value="ECO:0007669"/>
    <property type="project" value="UniProtKB-KW"/>
</dbReference>
<dbReference type="Gene3D" id="1.25.10.10">
    <property type="entry name" value="Leucine-rich Repeat Variant"/>
    <property type="match status" value="2"/>
</dbReference>
<dbReference type="EMBL" id="NPHW01002322">
    <property type="protein sequence ID" value="OXV11743.1"/>
    <property type="molecule type" value="Genomic_DNA"/>
</dbReference>